<proteinExistence type="predicted"/>
<comment type="caution">
    <text evidence="2">The sequence shown here is derived from an EMBL/GenBank/DDBJ whole genome shotgun (WGS) entry which is preliminary data.</text>
</comment>
<dbReference type="AlphaFoldDB" id="X1R808"/>
<reference evidence="2" key="1">
    <citation type="journal article" date="2014" name="Front. Microbiol.">
        <title>High frequency of phylogenetically diverse reductive dehalogenase-homologous genes in deep subseafloor sedimentary metagenomes.</title>
        <authorList>
            <person name="Kawai M."/>
            <person name="Futagami T."/>
            <person name="Toyoda A."/>
            <person name="Takaki Y."/>
            <person name="Nishi S."/>
            <person name="Hori S."/>
            <person name="Arai W."/>
            <person name="Tsubouchi T."/>
            <person name="Morono Y."/>
            <person name="Uchiyama I."/>
            <person name="Ito T."/>
            <person name="Fujiyama A."/>
            <person name="Inagaki F."/>
            <person name="Takami H."/>
        </authorList>
    </citation>
    <scope>NUCLEOTIDE SEQUENCE</scope>
    <source>
        <strain evidence="2">Expedition CK06-06</strain>
    </source>
</reference>
<evidence type="ECO:0000313" key="2">
    <source>
        <dbReference type="EMBL" id="GAI63146.1"/>
    </source>
</evidence>
<gene>
    <name evidence="1" type="ORF">S06H3_54323</name>
    <name evidence="2" type="ORF">S12H4_08092</name>
</gene>
<accession>X1R808</accession>
<dbReference type="EMBL" id="BARW01003082">
    <property type="protein sequence ID" value="GAI63146.1"/>
    <property type="molecule type" value="Genomic_DNA"/>
</dbReference>
<organism evidence="2">
    <name type="scientific">marine sediment metagenome</name>
    <dbReference type="NCBI Taxonomy" id="412755"/>
    <lineage>
        <taxon>unclassified sequences</taxon>
        <taxon>metagenomes</taxon>
        <taxon>ecological metagenomes</taxon>
    </lineage>
</organism>
<evidence type="ECO:0000313" key="1">
    <source>
        <dbReference type="EMBL" id="GAI50033.1"/>
    </source>
</evidence>
<protein>
    <submittedName>
        <fullName evidence="2">Uncharacterized protein</fullName>
    </submittedName>
</protein>
<sequence>MGTEKYKAELTGHTRYFTVTDEEDNEFSVIEFHDEDAQASDWEVMDEKTKDVEDEQLRKAIIAAVLNRG</sequence>
<dbReference type="EMBL" id="BARV01034734">
    <property type="protein sequence ID" value="GAI50033.1"/>
    <property type="molecule type" value="Genomic_DNA"/>
</dbReference>
<name>X1R808_9ZZZZ</name>